<dbReference type="Proteomes" id="UP000321558">
    <property type="component" value="Unassembled WGS sequence"/>
</dbReference>
<evidence type="ECO:0000313" key="7">
    <source>
        <dbReference type="Proteomes" id="UP000321558"/>
    </source>
</evidence>
<evidence type="ECO:0000259" key="5">
    <source>
        <dbReference type="PROSITE" id="PS50983"/>
    </source>
</evidence>
<feature type="compositionally biased region" description="Low complexity" evidence="3">
    <location>
        <begin position="27"/>
        <end position="43"/>
    </location>
</feature>
<feature type="domain" description="Fe/B12 periplasmic-binding" evidence="5">
    <location>
        <begin position="72"/>
        <end position="328"/>
    </location>
</feature>
<sequence length="332" mass="36037">MKKFLQVLLLALLAGFLIGCSNNDSGNEAAPNENTTNEESAAEGTDGDDSAYPLTVTDAIDNEVTLEEEPERIVSLMPSNTEITFALGQGDKVVGVSDNDTYPEEVFDIDKVGGMEFNVEVIISLDPDVVLAHESLVASSQEALDQLEGADIEVFTVADATDVDTTYETIDNIGQVVGAEEEAEQLVTDMQADFAELEEITSEVAEEDRQSVFFEISPSPDIYTAGQNTFLDELLQIIHADNAAGDQEGWVEMDPEAIIELNPEVIISTYGSYVEDPIGEVTSRDGFDAVDAVVNERIYDVDSDTVSRPGPRLVDGAREIAESVYPELFDEE</sequence>
<keyword evidence="6" id="KW-0449">Lipoprotein</keyword>
<dbReference type="Pfam" id="PF01497">
    <property type="entry name" value="Peripla_BP_2"/>
    <property type="match status" value="1"/>
</dbReference>
<evidence type="ECO:0000256" key="3">
    <source>
        <dbReference type="SAM" id="MobiDB-lite"/>
    </source>
</evidence>
<dbReference type="PANTHER" id="PTHR30535">
    <property type="entry name" value="VITAMIN B12-BINDING PROTEIN"/>
    <property type="match status" value="1"/>
</dbReference>
<evidence type="ECO:0000256" key="1">
    <source>
        <dbReference type="ARBA" id="ARBA00008814"/>
    </source>
</evidence>
<feature type="chain" id="PRO_5039478953" evidence="4">
    <location>
        <begin position="27"/>
        <end position="332"/>
    </location>
</feature>
<feature type="signal peptide" evidence="4">
    <location>
        <begin position="1"/>
        <end position="26"/>
    </location>
</feature>
<keyword evidence="7" id="KW-1185">Reference proteome</keyword>
<dbReference type="PANTHER" id="PTHR30535:SF34">
    <property type="entry name" value="MOLYBDATE-BINDING PROTEIN MOLA"/>
    <property type="match status" value="1"/>
</dbReference>
<dbReference type="RefSeq" id="WP_147212399.1">
    <property type="nucleotide sequence ID" value="NZ_BJYM01000024.1"/>
</dbReference>
<dbReference type="CDD" id="cd01143">
    <property type="entry name" value="YvrC"/>
    <property type="match status" value="1"/>
</dbReference>
<dbReference type="Gene3D" id="3.40.50.1980">
    <property type="entry name" value="Nitrogenase molybdenum iron protein domain"/>
    <property type="match status" value="2"/>
</dbReference>
<dbReference type="InterPro" id="IPR002491">
    <property type="entry name" value="ABC_transptr_periplasmic_BD"/>
</dbReference>
<name>A0A511ZPY8_9BACI</name>
<dbReference type="InterPro" id="IPR054828">
    <property type="entry name" value="Vit_B12_bind_prot"/>
</dbReference>
<dbReference type="OrthoDB" id="9816357at2"/>
<organism evidence="6 7">
    <name type="scientific">Oceanobacillus sojae</name>
    <dbReference type="NCBI Taxonomy" id="582851"/>
    <lineage>
        <taxon>Bacteria</taxon>
        <taxon>Bacillati</taxon>
        <taxon>Bacillota</taxon>
        <taxon>Bacilli</taxon>
        <taxon>Bacillales</taxon>
        <taxon>Bacillaceae</taxon>
        <taxon>Oceanobacillus</taxon>
    </lineage>
</organism>
<dbReference type="InterPro" id="IPR050902">
    <property type="entry name" value="ABC_Transporter_SBP"/>
</dbReference>
<dbReference type="PROSITE" id="PS51257">
    <property type="entry name" value="PROKAR_LIPOPROTEIN"/>
    <property type="match status" value="1"/>
</dbReference>
<evidence type="ECO:0000256" key="2">
    <source>
        <dbReference type="ARBA" id="ARBA00022729"/>
    </source>
</evidence>
<keyword evidence="2 4" id="KW-0732">Signal</keyword>
<dbReference type="STRING" id="582851.GCA_900162665_01545"/>
<dbReference type="EMBL" id="BJYM01000024">
    <property type="protein sequence ID" value="GEN89514.1"/>
    <property type="molecule type" value="Genomic_DNA"/>
</dbReference>
<protein>
    <submittedName>
        <fullName evidence="6">Putative ABC transporter substrate-binding lipoprotein YvrC</fullName>
    </submittedName>
</protein>
<reference evidence="6 7" key="1">
    <citation type="submission" date="2019-07" db="EMBL/GenBank/DDBJ databases">
        <title>Whole genome shotgun sequence of Oceanobacillus sojae NBRC 105379.</title>
        <authorList>
            <person name="Hosoyama A."/>
            <person name="Uohara A."/>
            <person name="Ohji S."/>
            <person name="Ichikawa N."/>
        </authorList>
    </citation>
    <scope>NUCLEOTIDE SEQUENCE [LARGE SCALE GENOMIC DNA]</scope>
    <source>
        <strain evidence="6 7">NBRC 105379</strain>
    </source>
</reference>
<dbReference type="NCBIfam" id="NF038402">
    <property type="entry name" value="TroA_like"/>
    <property type="match status" value="1"/>
</dbReference>
<comment type="similarity">
    <text evidence="1">Belongs to the bacterial solute-binding protein 8 family.</text>
</comment>
<proteinExistence type="inferred from homology"/>
<dbReference type="FunFam" id="3.40.50.1980:FF:000035">
    <property type="entry name" value="Iron ABC transporter substrate-binding protein"/>
    <property type="match status" value="1"/>
</dbReference>
<dbReference type="SUPFAM" id="SSF53807">
    <property type="entry name" value="Helical backbone' metal receptor"/>
    <property type="match status" value="1"/>
</dbReference>
<evidence type="ECO:0000256" key="4">
    <source>
        <dbReference type="SAM" id="SignalP"/>
    </source>
</evidence>
<accession>A0A511ZPY8</accession>
<dbReference type="PROSITE" id="PS50983">
    <property type="entry name" value="FE_B12_PBP"/>
    <property type="match status" value="1"/>
</dbReference>
<dbReference type="GO" id="GO:0071281">
    <property type="term" value="P:cellular response to iron ion"/>
    <property type="evidence" value="ECO:0007669"/>
    <property type="project" value="TreeGrafter"/>
</dbReference>
<dbReference type="AlphaFoldDB" id="A0A511ZPY8"/>
<feature type="region of interest" description="Disordered" evidence="3">
    <location>
        <begin position="26"/>
        <end position="53"/>
    </location>
</feature>
<comment type="caution">
    <text evidence="6">The sequence shown here is derived from an EMBL/GenBank/DDBJ whole genome shotgun (WGS) entry which is preliminary data.</text>
</comment>
<evidence type="ECO:0000313" key="6">
    <source>
        <dbReference type="EMBL" id="GEN89514.1"/>
    </source>
</evidence>
<gene>
    <name evidence="6" type="primary">yvrC</name>
    <name evidence="6" type="ORF">OSO01_42530</name>
</gene>